<dbReference type="EMBL" id="QBKA01000002">
    <property type="protein sequence ID" value="RDC60852.1"/>
    <property type="molecule type" value="Genomic_DNA"/>
</dbReference>
<dbReference type="Proteomes" id="UP000253727">
    <property type="component" value="Unassembled WGS sequence"/>
</dbReference>
<protein>
    <submittedName>
        <fullName evidence="1">Uncharacterized protein</fullName>
    </submittedName>
</protein>
<proteinExistence type="predicted"/>
<evidence type="ECO:0000313" key="2">
    <source>
        <dbReference type="Proteomes" id="UP000253727"/>
    </source>
</evidence>
<sequence>MRFRRLDRGEGGANPDNQFVNLEGVAQYLPEQIDRFAGDLEHALARLAEKAAKL</sequence>
<accession>A0A369Q8P5</accession>
<organism evidence="1 2">
    <name type="scientific">Alteripontixanthobacter maritimus</name>
    <dbReference type="NCBI Taxonomy" id="2161824"/>
    <lineage>
        <taxon>Bacteria</taxon>
        <taxon>Pseudomonadati</taxon>
        <taxon>Pseudomonadota</taxon>
        <taxon>Alphaproteobacteria</taxon>
        <taxon>Sphingomonadales</taxon>
        <taxon>Erythrobacteraceae</taxon>
        <taxon>Alteripontixanthobacter</taxon>
    </lineage>
</organism>
<dbReference type="AlphaFoldDB" id="A0A369Q8P5"/>
<reference evidence="1 2" key="1">
    <citation type="submission" date="2018-04" db="EMBL/GenBank/DDBJ databases">
        <title>Altererythrobacter sp. HME9302 genome sequencing and assembly.</title>
        <authorList>
            <person name="Kang H."/>
            <person name="Kim H."/>
            <person name="Joh K."/>
        </authorList>
    </citation>
    <scope>NUCLEOTIDE SEQUENCE [LARGE SCALE GENOMIC DNA]</scope>
    <source>
        <strain evidence="1 2">HME9302</strain>
    </source>
</reference>
<comment type="caution">
    <text evidence="1">The sequence shown here is derived from an EMBL/GenBank/DDBJ whole genome shotgun (WGS) entry which is preliminary data.</text>
</comment>
<gene>
    <name evidence="1" type="ORF">HME9302_02068</name>
</gene>
<name>A0A369Q8P5_9SPHN</name>
<evidence type="ECO:0000313" key="1">
    <source>
        <dbReference type="EMBL" id="RDC60852.1"/>
    </source>
</evidence>
<dbReference type="RefSeq" id="WP_181815740.1">
    <property type="nucleotide sequence ID" value="NZ_QBKA01000002.1"/>
</dbReference>
<keyword evidence="2" id="KW-1185">Reference proteome</keyword>